<dbReference type="Gene3D" id="3.20.20.70">
    <property type="entry name" value="Aldolase class I"/>
    <property type="match status" value="1"/>
</dbReference>
<proteinExistence type="predicted"/>
<dbReference type="Pfam" id="PF05853">
    <property type="entry name" value="BKACE"/>
    <property type="match status" value="1"/>
</dbReference>
<dbReference type="InterPro" id="IPR013785">
    <property type="entry name" value="Aldolase_TIM"/>
</dbReference>
<keyword evidence="6" id="KW-1185">Reference proteome</keyword>
<comment type="cofactor">
    <cofactor evidence="1">
        <name>Zn(2+)</name>
        <dbReference type="ChEBI" id="CHEBI:29105"/>
    </cofactor>
</comment>
<dbReference type="Proteomes" id="UP000253303">
    <property type="component" value="Unassembled WGS sequence"/>
</dbReference>
<evidence type="ECO:0000313" key="5">
    <source>
        <dbReference type="EMBL" id="RBQ14936.1"/>
    </source>
</evidence>
<evidence type="ECO:0000256" key="4">
    <source>
        <dbReference type="ARBA" id="ARBA00022833"/>
    </source>
</evidence>
<gene>
    <name evidence="5" type="ORF">DP939_37745</name>
</gene>
<sequence length="308" mass="32545">MRAPYDPIAITAAVTGGDVLPSQSPAVPCGPEAITEAAVAAARAGATAVHLHARELDGRPTGSAAMFKEIVTGVREQCDVVINVTTGGSVDMTPDQRLEGVVAVAPDIATLNLGTMNFEGFPTRSRWPEVRHDWERRVLEQSGTVVFTNTLAMMRRFATTFRELGVTPELEVYDLSHLSMARFLIDEGTLAAPVRVQFVLGVLGGAGSSPHDLFALREAAGRILGPDLAAVSVAGVGYPAELRLAAIAAASGMDVRVGIEDNLRIRRRRQAADSAELVAAAVTIADQLERPIATPAQLRAELAAAHRS</sequence>
<dbReference type="OrthoDB" id="9063716at2"/>
<name>A0A366LLY6_9ACTN</name>
<comment type="caution">
    <text evidence="5">The sequence shown here is derived from an EMBL/GenBank/DDBJ whole genome shotgun (WGS) entry which is preliminary data.</text>
</comment>
<keyword evidence="3" id="KW-0479">Metal-binding</keyword>
<dbReference type="InterPro" id="IPR008567">
    <property type="entry name" value="BKACE"/>
</dbReference>
<evidence type="ECO:0000256" key="3">
    <source>
        <dbReference type="ARBA" id="ARBA00022723"/>
    </source>
</evidence>
<dbReference type="PANTHER" id="PTHR37418">
    <property type="entry name" value="3-KETO-5-AMINOHEXANOATE CLEAVAGE ENZYME-RELATED"/>
    <property type="match status" value="1"/>
</dbReference>
<protein>
    <submittedName>
        <fullName evidence="5">3-keto-5-aminohexanoate cleavage protein</fullName>
    </submittedName>
</protein>
<dbReference type="GO" id="GO:0043720">
    <property type="term" value="F:3-keto-5-aminohexanoate cleavage activity"/>
    <property type="evidence" value="ECO:0007669"/>
    <property type="project" value="InterPro"/>
</dbReference>
<dbReference type="EMBL" id="QMEY01000027">
    <property type="protein sequence ID" value="RBQ14936.1"/>
    <property type="molecule type" value="Genomic_DNA"/>
</dbReference>
<dbReference type="PANTHER" id="PTHR37418:SF2">
    <property type="entry name" value="3-KETO-5-AMINOHEXANOATE CLEAVAGE ENZYME"/>
    <property type="match status" value="1"/>
</dbReference>
<evidence type="ECO:0000256" key="2">
    <source>
        <dbReference type="ARBA" id="ARBA00022679"/>
    </source>
</evidence>
<evidence type="ECO:0000313" key="6">
    <source>
        <dbReference type="Proteomes" id="UP000253303"/>
    </source>
</evidence>
<dbReference type="RefSeq" id="WP_113985631.1">
    <property type="nucleotide sequence ID" value="NZ_QMEY01000027.1"/>
</dbReference>
<dbReference type="AlphaFoldDB" id="A0A366LLY6"/>
<accession>A0A366LLY6</accession>
<organism evidence="5 6">
    <name type="scientific">Spongiactinospora rosea</name>
    <dbReference type="NCBI Taxonomy" id="2248750"/>
    <lineage>
        <taxon>Bacteria</taxon>
        <taxon>Bacillati</taxon>
        <taxon>Actinomycetota</taxon>
        <taxon>Actinomycetes</taxon>
        <taxon>Streptosporangiales</taxon>
        <taxon>Streptosporangiaceae</taxon>
        <taxon>Spongiactinospora</taxon>
    </lineage>
</organism>
<reference evidence="5 6" key="1">
    <citation type="submission" date="2018-06" db="EMBL/GenBank/DDBJ databases">
        <title>Sphaerisporangium craniellae sp. nov., isolated from a marine sponge in the South China Sea.</title>
        <authorList>
            <person name="Li L."/>
        </authorList>
    </citation>
    <scope>NUCLEOTIDE SEQUENCE [LARGE SCALE GENOMIC DNA]</scope>
    <source>
        <strain evidence="5 6">LHW63015</strain>
    </source>
</reference>
<keyword evidence="4" id="KW-0862">Zinc</keyword>
<dbReference type="GO" id="GO:0046872">
    <property type="term" value="F:metal ion binding"/>
    <property type="evidence" value="ECO:0007669"/>
    <property type="project" value="UniProtKB-KW"/>
</dbReference>
<keyword evidence="2" id="KW-0808">Transferase</keyword>
<evidence type="ECO:0000256" key="1">
    <source>
        <dbReference type="ARBA" id="ARBA00001947"/>
    </source>
</evidence>